<keyword evidence="4" id="KW-1185">Reference proteome</keyword>
<protein>
    <submittedName>
        <fullName evidence="3">Uu.00g030930.m01.CDS01</fullName>
    </submittedName>
</protein>
<feature type="domain" description="SET" evidence="2">
    <location>
        <begin position="250"/>
        <end position="383"/>
    </location>
</feature>
<proteinExistence type="predicted"/>
<feature type="compositionally biased region" description="Acidic residues" evidence="1">
    <location>
        <begin position="62"/>
        <end position="80"/>
    </location>
</feature>
<feature type="compositionally biased region" description="Gly residues" evidence="1">
    <location>
        <begin position="1"/>
        <end position="13"/>
    </location>
</feature>
<dbReference type="InterPro" id="IPR001214">
    <property type="entry name" value="SET_dom"/>
</dbReference>
<dbReference type="EMBL" id="CAUWAG010000003">
    <property type="protein sequence ID" value="CAJ2500240.1"/>
    <property type="molecule type" value="Genomic_DNA"/>
</dbReference>
<comment type="caution">
    <text evidence="3">The sequence shown here is derived from an EMBL/GenBank/DDBJ whole genome shotgun (WGS) entry which is preliminary data.</text>
</comment>
<accession>A0AAI8V8F1</accession>
<dbReference type="Proteomes" id="UP001295740">
    <property type="component" value="Unassembled WGS sequence"/>
</dbReference>
<evidence type="ECO:0000259" key="2">
    <source>
        <dbReference type="PROSITE" id="PS50280"/>
    </source>
</evidence>
<evidence type="ECO:0000313" key="3">
    <source>
        <dbReference type="EMBL" id="CAJ2500240.1"/>
    </source>
</evidence>
<dbReference type="AlphaFoldDB" id="A0AAI8V8F1"/>
<evidence type="ECO:0000256" key="1">
    <source>
        <dbReference type="SAM" id="MobiDB-lite"/>
    </source>
</evidence>
<dbReference type="Gene3D" id="2.170.270.10">
    <property type="entry name" value="SET domain"/>
    <property type="match status" value="1"/>
</dbReference>
<gene>
    <name evidence="3" type="ORF">KHLLAP_LOCUS708</name>
</gene>
<organism evidence="3 4">
    <name type="scientific">Anthostomella pinea</name>
    <dbReference type="NCBI Taxonomy" id="933095"/>
    <lineage>
        <taxon>Eukaryota</taxon>
        <taxon>Fungi</taxon>
        <taxon>Dikarya</taxon>
        <taxon>Ascomycota</taxon>
        <taxon>Pezizomycotina</taxon>
        <taxon>Sordariomycetes</taxon>
        <taxon>Xylariomycetidae</taxon>
        <taxon>Xylariales</taxon>
        <taxon>Xylariaceae</taxon>
        <taxon>Anthostomella</taxon>
    </lineage>
</organism>
<dbReference type="SUPFAM" id="SSF82199">
    <property type="entry name" value="SET domain"/>
    <property type="match status" value="1"/>
</dbReference>
<reference evidence="3" key="1">
    <citation type="submission" date="2023-10" db="EMBL/GenBank/DDBJ databases">
        <authorList>
            <person name="Hackl T."/>
        </authorList>
    </citation>
    <scope>NUCLEOTIDE SEQUENCE</scope>
</reference>
<feature type="compositionally biased region" description="Polar residues" evidence="1">
    <location>
        <begin position="50"/>
        <end position="61"/>
    </location>
</feature>
<dbReference type="PROSITE" id="PS50280">
    <property type="entry name" value="SET"/>
    <property type="match status" value="1"/>
</dbReference>
<dbReference type="PANTHER" id="PTHR47332:SF4">
    <property type="entry name" value="SET DOMAIN-CONTAINING PROTEIN 5"/>
    <property type="match status" value="1"/>
</dbReference>
<dbReference type="Pfam" id="PF00856">
    <property type="entry name" value="SET"/>
    <property type="match status" value="1"/>
</dbReference>
<name>A0AAI8V8F1_9PEZI</name>
<dbReference type="InterPro" id="IPR053185">
    <property type="entry name" value="SET_domain_protein"/>
</dbReference>
<dbReference type="InterPro" id="IPR046341">
    <property type="entry name" value="SET_dom_sf"/>
</dbReference>
<evidence type="ECO:0000313" key="4">
    <source>
        <dbReference type="Proteomes" id="UP001295740"/>
    </source>
</evidence>
<dbReference type="PANTHER" id="PTHR47332">
    <property type="entry name" value="SET DOMAIN-CONTAINING PROTEIN 5"/>
    <property type="match status" value="1"/>
</dbReference>
<sequence>MLGAGQIGGGPCAHGGIQSNEQGKRRPLLVPDEYLRPVMYQWAQAKKTARPSSYATTTGTVETEDYDDSSDSDDSLFSDDDLTIFPDESVSVRGLHRGHYVPPPKSTDSQSEVTVRSADAYGSRHANLTNPCEKLDFIERMPSIDGLHHYRLKLDADKIVDDCQVMTAFGPITLPGLCNDGSRPINPVLAALVRAQEPLTPEGTEAILASEAARAQLTPEAARALEKTSIINMDGRWPQSCKDPERFRNGSFEVKKSPISGFGVFAIRDLLPYETVLVEKQAFVANATDLYDQIDNLTPEQEKAFRRLVAFERNPMEDRTAALFKTNSFNVPGGGALFLLGSRFNHACRSRNNVEYRIDLKGLICFTTKKTVPAGTELTIRYAAQSYDLFRAWGFRCTCGGCTPITDEEIMEIKMKGTDV</sequence>
<feature type="region of interest" description="Disordered" evidence="1">
    <location>
        <begin position="46"/>
        <end position="80"/>
    </location>
</feature>
<dbReference type="CDD" id="cd20071">
    <property type="entry name" value="SET_SMYD"/>
    <property type="match status" value="1"/>
</dbReference>
<feature type="region of interest" description="Disordered" evidence="1">
    <location>
        <begin position="1"/>
        <end position="25"/>
    </location>
</feature>